<feature type="compositionally biased region" description="Basic and acidic residues" evidence="1">
    <location>
        <begin position="24"/>
        <end position="40"/>
    </location>
</feature>
<keyword evidence="3" id="KW-1185">Reference proteome</keyword>
<organism evidence="2 3">
    <name type="scientific">Hericium alpestre</name>
    <dbReference type="NCBI Taxonomy" id="135208"/>
    <lineage>
        <taxon>Eukaryota</taxon>
        <taxon>Fungi</taxon>
        <taxon>Dikarya</taxon>
        <taxon>Basidiomycota</taxon>
        <taxon>Agaricomycotina</taxon>
        <taxon>Agaricomycetes</taxon>
        <taxon>Russulales</taxon>
        <taxon>Hericiaceae</taxon>
        <taxon>Hericium</taxon>
    </lineage>
</organism>
<accession>A0A4Y9ZN22</accession>
<gene>
    <name evidence="2" type="ORF">EWM64_g8543</name>
</gene>
<feature type="compositionally biased region" description="Polar residues" evidence="1">
    <location>
        <begin position="77"/>
        <end position="88"/>
    </location>
</feature>
<feature type="region of interest" description="Disordered" evidence="1">
    <location>
        <begin position="1"/>
        <end position="92"/>
    </location>
</feature>
<evidence type="ECO:0000313" key="3">
    <source>
        <dbReference type="Proteomes" id="UP000298061"/>
    </source>
</evidence>
<feature type="compositionally biased region" description="Basic and acidic residues" evidence="1">
    <location>
        <begin position="48"/>
        <end position="76"/>
    </location>
</feature>
<dbReference type="EMBL" id="SFCI01001562">
    <property type="protein sequence ID" value="TFY75467.1"/>
    <property type="molecule type" value="Genomic_DNA"/>
</dbReference>
<comment type="caution">
    <text evidence="2">The sequence shown here is derived from an EMBL/GenBank/DDBJ whole genome shotgun (WGS) entry which is preliminary data.</text>
</comment>
<dbReference type="Proteomes" id="UP000298061">
    <property type="component" value="Unassembled WGS sequence"/>
</dbReference>
<dbReference type="AlphaFoldDB" id="A0A4Y9ZN22"/>
<name>A0A4Y9ZN22_9AGAM</name>
<evidence type="ECO:0000256" key="1">
    <source>
        <dbReference type="SAM" id="MobiDB-lite"/>
    </source>
</evidence>
<proteinExistence type="predicted"/>
<reference evidence="2 3" key="1">
    <citation type="submission" date="2019-02" db="EMBL/GenBank/DDBJ databases">
        <title>Genome sequencing of the rare red list fungi Hericium alpestre (H. flagellum).</title>
        <authorList>
            <person name="Buettner E."/>
            <person name="Kellner H."/>
        </authorList>
    </citation>
    <scope>NUCLEOTIDE SEQUENCE [LARGE SCALE GENOMIC DNA]</scope>
    <source>
        <strain evidence="2 3">DSM 108284</strain>
    </source>
</reference>
<protein>
    <submittedName>
        <fullName evidence="2">Uncharacterized protein</fullName>
    </submittedName>
</protein>
<evidence type="ECO:0000313" key="2">
    <source>
        <dbReference type="EMBL" id="TFY75467.1"/>
    </source>
</evidence>
<sequence length="140" mass="15474">MFKYSRFPIDEDEEMEDDVGNHGSKSDFGSEIKANIRVEAGEAGDEASESRNEAKESGYERNGFRNEIREAGDGGRDSTSGCGSTNETKAARRIDTALKEDFGKRIVEEVCARGIRGIDQEPNRFQLVVFLDKGDWVSAG</sequence>